<comment type="similarity">
    <text evidence="4">Belongs to the PTPA-type PPIase family.</text>
</comment>
<name>A0A139IT02_9PEZI</name>
<feature type="transmembrane region" description="Helical" evidence="18">
    <location>
        <begin position="267"/>
        <end position="291"/>
    </location>
</feature>
<evidence type="ECO:0000256" key="17">
    <source>
        <dbReference type="SAM" id="MobiDB-lite"/>
    </source>
</evidence>
<reference evidence="20 21" key="1">
    <citation type="submission" date="2015-07" db="EMBL/GenBank/DDBJ databases">
        <title>Comparative genomics of the Sigatoka disease complex on banana suggests a link between parallel evolutionary changes in Pseudocercospora fijiensis and Pseudocercospora eumusae and increased virulence on the banana host.</title>
        <authorList>
            <person name="Chang T.-C."/>
            <person name="Salvucci A."/>
            <person name="Crous P.W."/>
            <person name="Stergiopoulos I."/>
        </authorList>
    </citation>
    <scope>NUCLEOTIDE SEQUENCE [LARGE SCALE GENOMIC DNA]</scope>
    <source>
        <strain evidence="20 21">CBS 116634</strain>
    </source>
</reference>
<evidence type="ECO:0000256" key="13">
    <source>
        <dbReference type="ARBA" id="ARBA00025287"/>
    </source>
</evidence>
<comment type="subcellular location">
    <subcellularLocation>
        <location evidence="3">Cytoplasm</location>
    </subcellularLocation>
    <subcellularLocation>
        <location evidence="2">Membrane</location>
        <topology evidence="2">Multi-pass membrane protein</topology>
    </subcellularLocation>
</comment>
<evidence type="ECO:0000256" key="5">
    <source>
        <dbReference type="ARBA" id="ARBA00013194"/>
    </source>
</evidence>
<evidence type="ECO:0000256" key="10">
    <source>
        <dbReference type="ARBA" id="ARBA00023110"/>
    </source>
</evidence>
<comment type="catalytic activity">
    <reaction evidence="1">
        <text>[protein]-peptidylproline (omega=180) = [protein]-peptidylproline (omega=0)</text>
        <dbReference type="Rhea" id="RHEA:16237"/>
        <dbReference type="Rhea" id="RHEA-COMP:10747"/>
        <dbReference type="Rhea" id="RHEA-COMP:10748"/>
        <dbReference type="ChEBI" id="CHEBI:83833"/>
        <dbReference type="ChEBI" id="CHEBI:83834"/>
        <dbReference type="EC" id="5.2.1.8"/>
    </reaction>
</comment>
<dbReference type="SUPFAM" id="SSF103473">
    <property type="entry name" value="MFS general substrate transporter"/>
    <property type="match status" value="1"/>
</dbReference>
<evidence type="ECO:0000256" key="16">
    <source>
        <dbReference type="ARBA" id="ARBA00042527"/>
    </source>
</evidence>
<keyword evidence="21" id="KW-1185">Reference proteome</keyword>
<feature type="transmembrane region" description="Helical" evidence="18">
    <location>
        <begin position="375"/>
        <end position="397"/>
    </location>
</feature>
<dbReference type="FunFam" id="1.20.1250.20:FF:000394">
    <property type="entry name" value="MFS general substrate transporter"/>
    <property type="match status" value="1"/>
</dbReference>
<feature type="transmembrane region" description="Helical" evidence="18">
    <location>
        <begin position="199"/>
        <end position="222"/>
    </location>
</feature>
<dbReference type="Pfam" id="PF07690">
    <property type="entry name" value="MFS_1"/>
    <property type="match status" value="1"/>
</dbReference>
<protein>
    <recommendedName>
        <fullName evidence="14">Serine/threonine-protein phosphatase 2A activator 2</fullName>
        <ecNumber evidence="5">5.2.1.8</ecNumber>
    </recommendedName>
    <alternativeName>
        <fullName evidence="15">Peptidyl-prolyl cis-trans isomerase PTPA-2</fullName>
    </alternativeName>
    <alternativeName>
        <fullName evidence="16">Phosphotyrosyl phosphatase activator 2</fullName>
    </alternativeName>
</protein>
<feature type="transmembrane region" description="Helical" evidence="18">
    <location>
        <begin position="409"/>
        <end position="429"/>
    </location>
</feature>
<dbReference type="InterPro" id="IPR004327">
    <property type="entry name" value="Phstyr_phstse_ac"/>
</dbReference>
<organism evidence="20 21">
    <name type="scientific">Pseudocercospora musae</name>
    <dbReference type="NCBI Taxonomy" id="113226"/>
    <lineage>
        <taxon>Eukaryota</taxon>
        <taxon>Fungi</taxon>
        <taxon>Dikarya</taxon>
        <taxon>Ascomycota</taxon>
        <taxon>Pezizomycotina</taxon>
        <taxon>Dothideomycetes</taxon>
        <taxon>Dothideomycetidae</taxon>
        <taxon>Mycosphaerellales</taxon>
        <taxon>Mycosphaerellaceae</taxon>
        <taxon>Pseudocercospora</taxon>
    </lineage>
</organism>
<feature type="transmembrane region" description="Helical" evidence="18">
    <location>
        <begin position="467"/>
        <end position="488"/>
    </location>
</feature>
<feature type="domain" description="Major facilitator superfamily (MFS) profile" evidence="19">
    <location>
        <begin position="107"/>
        <end position="545"/>
    </location>
</feature>
<proteinExistence type="inferred from homology"/>
<dbReference type="EC" id="5.2.1.8" evidence="5"/>
<keyword evidence="7" id="KW-0963">Cytoplasm</keyword>
<dbReference type="PROSITE" id="PS50850">
    <property type="entry name" value="MFS"/>
    <property type="match status" value="1"/>
</dbReference>
<dbReference type="InterPro" id="IPR036259">
    <property type="entry name" value="MFS_trans_sf"/>
</dbReference>
<evidence type="ECO:0000256" key="2">
    <source>
        <dbReference type="ARBA" id="ARBA00004141"/>
    </source>
</evidence>
<evidence type="ECO:0000256" key="12">
    <source>
        <dbReference type="ARBA" id="ARBA00023235"/>
    </source>
</evidence>
<feature type="region of interest" description="Disordered" evidence="17">
    <location>
        <begin position="743"/>
        <end position="772"/>
    </location>
</feature>
<evidence type="ECO:0000256" key="3">
    <source>
        <dbReference type="ARBA" id="ARBA00004496"/>
    </source>
</evidence>
<dbReference type="Gene3D" id="1.20.120.1150">
    <property type="match status" value="1"/>
</dbReference>
<dbReference type="FunFam" id="1.20.120.1150:FF:000002">
    <property type="entry name" value="Serine/threonine-protein phosphatase 2A activator"/>
    <property type="match status" value="1"/>
</dbReference>
<evidence type="ECO:0000256" key="14">
    <source>
        <dbReference type="ARBA" id="ARBA00040074"/>
    </source>
</evidence>
<gene>
    <name evidence="20" type="ORF">AC579_5925</name>
</gene>
<dbReference type="FunFam" id="1.20.1250.20:FF:000057">
    <property type="entry name" value="MFS general substrate transporter"/>
    <property type="match status" value="1"/>
</dbReference>
<dbReference type="GO" id="GO:0016020">
    <property type="term" value="C:membrane"/>
    <property type="evidence" value="ECO:0007669"/>
    <property type="project" value="UniProtKB-SubCell"/>
</dbReference>
<accession>A0A139IT02</accession>
<sequence length="1267" mass="139506">MRPWGCHAETPVGAFSTGEKAVDRVSVDEEPSSEYGIGVPVKEAANELYMIVDLALDSLTIHQHTMSSSSIDDTKRNDIEFVEESNSQNEERAAEEKALVKKIDLFLLPTIWLMYLLSYMDRTNIGNAKVAGMTDDLGMDSNQYSISLIVFFVTYVLFEVPSNLILAKTRRPSIYLPTIMALWGIVTCCMAKVETFGQLVALRIIVGVLEAGFAPGVLLLLSSWYKKAEQSKRFGVYISAAVLSGAFGGILAGAITGSLEGRYGIRGWRWLFIIEGAATIGWAFISVFLLLDFPANTKKFSARERELAISRLEADNVTSRTDGGERLSSMQALKQSLSSWRVWLMIAGYMVIVGSSTLSYFYPTLVGGLGYTSHMAQYMVVPIYAAAFVAVGFTAYFSDKYQHNRGAIIAVWLSTSMVCSIVVCAVYNFTARYVLLVFMAMGLWSTNGCALSYASSTFASMPQETRAVSLALVNALGNLAQIYGAYLFPSNDAPKYLLGFGVISGIPALPGVQPSSLVQLAGYRKPHVVHQIGMVLTILERVEVGHAFNLESSARFCKFAIYNQPWIVLGKISTKRMLGGIVSSNCMSEKCNMPEQRPPLLLEHTHCFRVFQGELIFEDQCRLRLHLVPILAAESAIAEQNFWPQSIFEIGLAETGCVLLSLAQIEPEMDCKTVIHPVAELWWQIEKAESLLHRRVQYRHHRRHSCSPFVLCMKMSHVPMPHHGGRQAESVKVGEQIELQLSSQSLSATTSSTRTTSPASSSTLSGSTATGTEGVCVNCTGSTGSEDGAGGSSGGTGGSSEAARAVDLGMLGSIMVAGAVPRLDKRTHYFLLTNISGPWSEMPTAVPISDDQLPKNPPDLSQKLPKLTPRRRPQAKEEEPNPPPSTPALPTAPNLEGHTYFKPSRRILSQRDHELFLSSPTHHLIVSFVFHLSDSLRDQTIRDVQNSEAARDPAIIALIAVLDEAESLLKQHPALDTGSRFGNPAFRDFVSAVENALPQWHDKIGIVDEEAQKELSTYIANAFGNSSRIDYGSGHELNFVLWLLCLRQLDKLPDSTFPALGLVVFPRYLRLMRDVQSTYYLEPAGSHGVWGLDDYQFLPFLFGASQLVNHKHIRPLSIHNQLIIEECSKDYLYLDQIQWVNATKTVQGLRWHSPMLDDISSAKSWAKVESGMRKMFLAEVLGKLPVAQHFLFGSLLPASEEMSKDAEGRIGDDHVGEYEVTVDGMKHVHSSSSWGDCCGIKVPSAVGARQEAQKHGSGENLRRVPFD</sequence>
<evidence type="ECO:0000256" key="11">
    <source>
        <dbReference type="ARBA" id="ARBA00023136"/>
    </source>
</evidence>
<evidence type="ECO:0000256" key="7">
    <source>
        <dbReference type="ARBA" id="ARBA00022490"/>
    </source>
</evidence>
<feature type="transmembrane region" description="Helical" evidence="18">
    <location>
        <begin position="435"/>
        <end position="455"/>
    </location>
</feature>
<dbReference type="Proteomes" id="UP000073492">
    <property type="component" value="Unassembled WGS sequence"/>
</dbReference>
<evidence type="ECO:0000256" key="18">
    <source>
        <dbReference type="SAM" id="Phobius"/>
    </source>
</evidence>
<feature type="transmembrane region" description="Helical" evidence="18">
    <location>
        <begin position="174"/>
        <end position="193"/>
    </location>
</feature>
<evidence type="ECO:0000256" key="15">
    <source>
        <dbReference type="ARBA" id="ARBA00041578"/>
    </source>
</evidence>
<dbReference type="SUPFAM" id="SSF140984">
    <property type="entry name" value="PTPA-like"/>
    <property type="match status" value="1"/>
</dbReference>
<evidence type="ECO:0000256" key="8">
    <source>
        <dbReference type="ARBA" id="ARBA00022692"/>
    </source>
</evidence>
<keyword evidence="9 18" id="KW-1133">Transmembrane helix</keyword>
<evidence type="ECO:0000259" key="19">
    <source>
        <dbReference type="PROSITE" id="PS50850"/>
    </source>
</evidence>
<evidence type="ECO:0000256" key="9">
    <source>
        <dbReference type="ARBA" id="ARBA00022989"/>
    </source>
</evidence>
<dbReference type="GO" id="GO:0003755">
    <property type="term" value="F:peptidyl-prolyl cis-trans isomerase activity"/>
    <property type="evidence" value="ECO:0007669"/>
    <property type="project" value="UniProtKB-KW"/>
</dbReference>
<dbReference type="AlphaFoldDB" id="A0A139IT02"/>
<dbReference type="GO" id="GO:0019211">
    <property type="term" value="F:phosphatase activator activity"/>
    <property type="evidence" value="ECO:0007669"/>
    <property type="project" value="InterPro"/>
</dbReference>
<dbReference type="InterPro" id="IPR043170">
    <property type="entry name" value="PTPA_C_lid"/>
</dbReference>
<keyword evidence="6" id="KW-0813">Transport</keyword>
<feature type="transmembrane region" description="Helical" evidence="18">
    <location>
        <begin position="234"/>
        <end position="255"/>
    </location>
</feature>
<dbReference type="GO" id="GO:0005737">
    <property type="term" value="C:cytoplasm"/>
    <property type="evidence" value="ECO:0007669"/>
    <property type="project" value="UniProtKB-SubCell"/>
</dbReference>
<dbReference type="InterPro" id="IPR011701">
    <property type="entry name" value="MFS"/>
</dbReference>
<dbReference type="STRING" id="113226.A0A139IT02"/>
<feature type="transmembrane region" description="Helical" evidence="18">
    <location>
        <begin position="144"/>
        <end position="167"/>
    </location>
</feature>
<feature type="transmembrane region" description="Helical" evidence="18">
    <location>
        <begin position="103"/>
        <end position="120"/>
    </location>
</feature>
<evidence type="ECO:0000313" key="21">
    <source>
        <dbReference type="Proteomes" id="UP000073492"/>
    </source>
</evidence>
<keyword evidence="12" id="KW-0413">Isomerase</keyword>
<evidence type="ECO:0000256" key="6">
    <source>
        <dbReference type="ARBA" id="ARBA00022448"/>
    </source>
</evidence>
<comment type="caution">
    <text evidence="20">The sequence shown here is derived from an EMBL/GenBank/DDBJ whole genome shotgun (WGS) entry which is preliminary data.</text>
</comment>
<keyword evidence="8 18" id="KW-0812">Transmembrane</keyword>
<dbReference type="PANTHER" id="PTHR43791">
    <property type="entry name" value="PERMEASE-RELATED"/>
    <property type="match status" value="1"/>
</dbReference>
<dbReference type="GO" id="GO:0022857">
    <property type="term" value="F:transmembrane transporter activity"/>
    <property type="evidence" value="ECO:0007669"/>
    <property type="project" value="InterPro"/>
</dbReference>
<evidence type="ECO:0000256" key="4">
    <source>
        <dbReference type="ARBA" id="ARBA00011019"/>
    </source>
</evidence>
<keyword evidence="11 18" id="KW-0472">Membrane</keyword>
<evidence type="ECO:0000313" key="20">
    <source>
        <dbReference type="EMBL" id="KXT17881.1"/>
    </source>
</evidence>
<dbReference type="Gene3D" id="1.20.1250.20">
    <property type="entry name" value="MFS general substrate transporter like domains"/>
    <property type="match status" value="2"/>
</dbReference>
<dbReference type="EMBL" id="LFZO01000013">
    <property type="protein sequence ID" value="KXT17881.1"/>
    <property type="molecule type" value="Genomic_DNA"/>
</dbReference>
<keyword evidence="10" id="KW-0697">Rotamase</keyword>
<dbReference type="InterPro" id="IPR037218">
    <property type="entry name" value="PTPA_sf"/>
</dbReference>
<dbReference type="Pfam" id="PF03095">
    <property type="entry name" value="PTPA"/>
    <property type="match status" value="1"/>
</dbReference>
<dbReference type="CDD" id="cd04087">
    <property type="entry name" value="PTPA"/>
    <property type="match status" value="1"/>
</dbReference>
<dbReference type="PANTHER" id="PTHR43791:SF38">
    <property type="entry name" value="MAJOR FACILITATOR SUPERFAMILY (MFS) PROFILE DOMAIN-CONTAINING PROTEIN"/>
    <property type="match status" value="1"/>
</dbReference>
<dbReference type="InterPro" id="IPR020846">
    <property type="entry name" value="MFS_dom"/>
</dbReference>
<feature type="region of interest" description="Disordered" evidence="17">
    <location>
        <begin position="841"/>
        <end position="896"/>
    </location>
</feature>
<dbReference type="OrthoDB" id="2985014at2759"/>
<comment type="function">
    <text evidence="13">PPIases accelerate the folding of proteins. It catalyzes the cis-trans isomerization of proline imidic peptide bonds in oligopeptides. Acts as a regulatory subunit for PP2A-like phosphatases modulating their activity or substrate specificity, probably by inducing a conformational change in the catalytic subunit, a direct target of the PPIase. Can reactivate inactive phosphatase PP2A-phosphatase methylesterase complexes (PP2Ai) in presence of ATP and Mg(2+) by dissociating the inactive form from the complex.</text>
</comment>
<evidence type="ECO:0000256" key="1">
    <source>
        <dbReference type="ARBA" id="ARBA00000971"/>
    </source>
</evidence>
<feature type="transmembrane region" description="Helical" evidence="18">
    <location>
        <begin position="342"/>
        <end position="363"/>
    </location>
</feature>